<comment type="caution">
    <text evidence="1">The sequence shown here is derived from an EMBL/GenBank/DDBJ whole genome shotgun (WGS) entry which is preliminary data.</text>
</comment>
<dbReference type="AlphaFoldDB" id="A0A9D2AQT0"/>
<reference evidence="1" key="1">
    <citation type="journal article" date="2021" name="PeerJ">
        <title>Extensive microbial diversity within the chicken gut microbiome revealed by metagenomics and culture.</title>
        <authorList>
            <person name="Gilroy R."/>
            <person name="Ravi A."/>
            <person name="Getino M."/>
            <person name="Pursley I."/>
            <person name="Horton D.L."/>
            <person name="Alikhan N.F."/>
            <person name="Baker D."/>
            <person name="Gharbi K."/>
            <person name="Hall N."/>
            <person name="Watson M."/>
            <person name="Adriaenssens E.M."/>
            <person name="Foster-Nyarko E."/>
            <person name="Jarju S."/>
            <person name="Secka A."/>
            <person name="Antonio M."/>
            <person name="Oren A."/>
            <person name="Chaudhuri R.R."/>
            <person name="La Ragione R."/>
            <person name="Hildebrand F."/>
            <person name="Pallen M.J."/>
        </authorList>
    </citation>
    <scope>NUCLEOTIDE SEQUENCE</scope>
    <source>
        <strain evidence="1">ChiHjej12B11-16260</strain>
    </source>
</reference>
<proteinExistence type="predicted"/>
<gene>
    <name evidence="1" type="ORF">H9982_05945</name>
</gene>
<sequence length="552" mass="60112">NKISGDMQLFENGLTAPVGNSTKFYLTEFIEENDILTVRDGKYAIHFEGNSPTTISIPEVKINPISPSFEDASINFLESISMLPGMQEALDATGYTSGPLPELGIEISGIMATIPEKSEPISINLPEVPAEIISISSMRPAPQTLINVILHSDGFPKQITKAKFDFTFKIPQQLIVEPTQSDVTLDEYGNLHISREVSCNNGSCTEEIPLLINSVYFEPAALRQPDGNIAIETDLVYSGAISINEQFDFSGWDPDLLLSIGAESGAIHITEASACIEKAIDPIEYTYELNDLPDFLQNENTCLDLTSIMINLSVANNSPAALETELKLQSDFLDGSTSGDWLSTLQPIAIAPLTTQDIIVTNDDTYAGTPGYIPGLEALMYRVPRTIKVNATPRIPANEISIEFNTDYALDFGYDINVPISFGNDFLLHYEDTFPDLNLDMSGLSDAATSFELEGEAVSTLPIDLDMTLTPLDAEGNVMQDIVISQETTLRGNATTHFSITVEDRSNGALQQIDAIHFSVSGTAENGGALSPDQYLQFNNLRIVLSDGIKIQ</sequence>
<dbReference type="Proteomes" id="UP000824246">
    <property type="component" value="Unassembled WGS sequence"/>
</dbReference>
<accession>A0A9D2AQT0</accession>
<evidence type="ECO:0000313" key="2">
    <source>
        <dbReference type="Proteomes" id="UP000824246"/>
    </source>
</evidence>
<protein>
    <submittedName>
        <fullName evidence="1">Uncharacterized protein</fullName>
    </submittedName>
</protein>
<dbReference type="EMBL" id="DXFB01000154">
    <property type="protein sequence ID" value="HIX45744.1"/>
    <property type="molecule type" value="Genomic_DNA"/>
</dbReference>
<organism evidence="1 2">
    <name type="scientific">Candidatus Barnesiella excrementipullorum</name>
    <dbReference type="NCBI Taxonomy" id="2838479"/>
    <lineage>
        <taxon>Bacteria</taxon>
        <taxon>Pseudomonadati</taxon>
        <taxon>Bacteroidota</taxon>
        <taxon>Bacteroidia</taxon>
        <taxon>Bacteroidales</taxon>
        <taxon>Barnesiellaceae</taxon>
        <taxon>Barnesiella</taxon>
    </lineage>
</organism>
<reference evidence="1" key="2">
    <citation type="submission" date="2021-04" db="EMBL/GenBank/DDBJ databases">
        <authorList>
            <person name="Gilroy R."/>
        </authorList>
    </citation>
    <scope>NUCLEOTIDE SEQUENCE</scope>
    <source>
        <strain evidence="1">ChiHjej12B11-16260</strain>
    </source>
</reference>
<name>A0A9D2AQT0_9BACT</name>
<feature type="non-terminal residue" evidence="1">
    <location>
        <position position="1"/>
    </location>
</feature>
<evidence type="ECO:0000313" key="1">
    <source>
        <dbReference type="EMBL" id="HIX45744.1"/>
    </source>
</evidence>